<dbReference type="InterPro" id="IPR036291">
    <property type="entry name" value="NAD(P)-bd_dom_sf"/>
</dbReference>
<keyword evidence="4" id="KW-1185">Reference proteome</keyword>
<accession>A0A7X2S414</accession>
<dbReference type="SUPFAM" id="SSF51735">
    <property type="entry name" value="NAD(P)-binding Rossmann-fold domains"/>
    <property type="match status" value="1"/>
</dbReference>
<keyword evidence="2" id="KW-0560">Oxidoreductase</keyword>
<dbReference type="PRINTS" id="PR00080">
    <property type="entry name" value="SDRFAMILY"/>
</dbReference>
<evidence type="ECO:0000313" key="3">
    <source>
        <dbReference type="EMBL" id="MTH52855.1"/>
    </source>
</evidence>
<organism evidence="3 4">
    <name type="scientific">Metabacillus mangrovi</name>
    <dbReference type="NCBI Taxonomy" id="1491830"/>
    <lineage>
        <taxon>Bacteria</taxon>
        <taxon>Bacillati</taxon>
        <taxon>Bacillota</taxon>
        <taxon>Bacilli</taxon>
        <taxon>Bacillales</taxon>
        <taxon>Bacillaceae</taxon>
        <taxon>Metabacillus</taxon>
    </lineage>
</organism>
<dbReference type="PANTHER" id="PTHR42879">
    <property type="entry name" value="3-OXOACYL-(ACYL-CARRIER-PROTEIN) REDUCTASE"/>
    <property type="match status" value="1"/>
</dbReference>
<dbReference type="OrthoDB" id="9803333at2"/>
<dbReference type="Pfam" id="PF13561">
    <property type="entry name" value="adh_short_C2"/>
    <property type="match status" value="1"/>
</dbReference>
<comment type="similarity">
    <text evidence="1">Belongs to the short-chain dehydrogenases/reductases (SDR) family.</text>
</comment>
<dbReference type="GO" id="GO:0016491">
    <property type="term" value="F:oxidoreductase activity"/>
    <property type="evidence" value="ECO:0007669"/>
    <property type="project" value="UniProtKB-KW"/>
</dbReference>
<reference evidence="3 4" key="1">
    <citation type="journal article" date="2017" name="Int. J. Syst. Evol. Microbiol.">
        <title>Bacillus mangrovi sp. nov., isolated from a sediment sample from a mangrove forest.</title>
        <authorList>
            <person name="Gupta V."/>
            <person name="Singh P.K."/>
            <person name="Korpole S."/>
            <person name="Tanuku N.R.S."/>
            <person name="Pinnaka A.K."/>
        </authorList>
    </citation>
    <scope>NUCLEOTIDE SEQUENCE [LARGE SCALE GENOMIC DNA]</scope>
    <source>
        <strain evidence="3 4">KCTC 33872</strain>
    </source>
</reference>
<proteinExistence type="inferred from homology"/>
<dbReference type="PANTHER" id="PTHR42879:SF2">
    <property type="entry name" value="3-OXOACYL-[ACYL-CARRIER-PROTEIN] REDUCTASE FABG"/>
    <property type="match status" value="1"/>
</dbReference>
<dbReference type="FunFam" id="3.40.50.720:FF:000173">
    <property type="entry name" value="3-oxoacyl-[acyl-carrier protein] reductase"/>
    <property type="match status" value="1"/>
</dbReference>
<dbReference type="AlphaFoldDB" id="A0A7X2S414"/>
<name>A0A7X2S414_9BACI</name>
<evidence type="ECO:0000256" key="2">
    <source>
        <dbReference type="ARBA" id="ARBA00023002"/>
    </source>
</evidence>
<protein>
    <submittedName>
        <fullName evidence="3">SDR family oxidoreductase</fullName>
    </submittedName>
</protein>
<dbReference type="EMBL" id="WMIB01000003">
    <property type="protein sequence ID" value="MTH52855.1"/>
    <property type="molecule type" value="Genomic_DNA"/>
</dbReference>
<dbReference type="InterPro" id="IPR050259">
    <property type="entry name" value="SDR"/>
</dbReference>
<dbReference type="Proteomes" id="UP000434639">
    <property type="component" value="Unassembled WGS sequence"/>
</dbReference>
<sequence>MKHALITAGTKGLGKKAVEAFLSKGYSVTATYRSDLSAAESLREEFSHHQDRLLLLQGDVTVKKDLEHFIEASMNTFGRLDCLVNNAGPYIFERKKLADYSDEEWYSMIEGNLSAVFHLFKKAVPIMREQQFGRLITYGFQDAGNAPGWLNRSAFSAAKAGLVSLTKTIAYEEAENGITANMVCPGNIMGDMKEADIVTARNQYDPDTPIGRSGTGEDIARIITFLCEDQSDFITGAIIDANGGADVLRRRAEK</sequence>
<dbReference type="InterPro" id="IPR002347">
    <property type="entry name" value="SDR_fam"/>
</dbReference>
<evidence type="ECO:0000313" key="4">
    <source>
        <dbReference type="Proteomes" id="UP000434639"/>
    </source>
</evidence>
<dbReference type="PRINTS" id="PR00081">
    <property type="entry name" value="GDHRDH"/>
</dbReference>
<dbReference type="Gene3D" id="3.40.50.720">
    <property type="entry name" value="NAD(P)-binding Rossmann-like Domain"/>
    <property type="match status" value="1"/>
</dbReference>
<dbReference type="RefSeq" id="WP_155111395.1">
    <property type="nucleotide sequence ID" value="NZ_WMIB01000003.1"/>
</dbReference>
<evidence type="ECO:0000256" key="1">
    <source>
        <dbReference type="ARBA" id="ARBA00006484"/>
    </source>
</evidence>
<gene>
    <name evidence="3" type="ORF">GKZ89_05485</name>
</gene>
<comment type="caution">
    <text evidence="3">The sequence shown here is derived from an EMBL/GenBank/DDBJ whole genome shotgun (WGS) entry which is preliminary data.</text>
</comment>
<dbReference type="CDD" id="cd05233">
    <property type="entry name" value="SDR_c"/>
    <property type="match status" value="1"/>
</dbReference>